<proteinExistence type="predicted"/>
<protein>
    <submittedName>
        <fullName evidence="1">Uncharacterized protein</fullName>
    </submittedName>
</protein>
<name>A0A0G0HX30_9BACT</name>
<evidence type="ECO:0000313" key="1">
    <source>
        <dbReference type="EMBL" id="KKQ47668.1"/>
    </source>
</evidence>
<sequence length="258" mass="26685">MVLGLLGVASSWAAIIKVLPSFGPTQASPQFAAYAADAVVTIKATGTLSVLLSHVTPENLTTRSDGIGTVWWWLDVTADLGETLSLADVSGLFTSSDSGNVLGKVVSLEGTAYSPLAPGIRADGSEVTSGPANQQVKRVIVGIGSKSFPVSSSNDEQAVKDYLNQFPNWRMTAMVTAKETIVTVILSKAQPKLMAVVAGDRLMVSAEGNGDPVSYRVQSSPTLGPSAVWTAVGSIKAGQTVDLGPTSSGTALFVRYGP</sequence>
<dbReference type="EMBL" id="LBTU01000005">
    <property type="protein sequence ID" value="KKQ47668.1"/>
    <property type="molecule type" value="Genomic_DNA"/>
</dbReference>
<dbReference type="Proteomes" id="UP000034430">
    <property type="component" value="Unassembled WGS sequence"/>
</dbReference>
<comment type="caution">
    <text evidence="1">The sequence shown here is derived from an EMBL/GenBank/DDBJ whole genome shotgun (WGS) entry which is preliminary data.</text>
</comment>
<organism evidence="1 2">
    <name type="scientific">Candidatus Yanofskybacteria bacterium GW2011_GWC2_37_9</name>
    <dbReference type="NCBI Taxonomy" id="1619028"/>
    <lineage>
        <taxon>Bacteria</taxon>
        <taxon>Candidatus Yanofskyibacteriota</taxon>
    </lineage>
</organism>
<evidence type="ECO:0000313" key="2">
    <source>
        <dbReference type="Proteomes" id="UP000034430"/>
    </source>
</evidence>
<reference evidence="1 2" key="1">
    <citation type="journal article" date="2015" name="Nature">
        <title>rRNA introns, odd ribosomes, and small enigmatic genomes across a large radiation of phyla.</title>
        <authorList>
            <person name="Brown C.T."/>
            <person name="Hug L.A."/>
            <person name="Thomas B.C."/>
            <person name="Sharon I."/>
            <person name="Castelle C.J."/>
            <person name="Singh A."/>
            <person name="Wilkins M.J."/>
            <person name="Williams K.H."/>
            <person name="Banfield J.F."/>
        </authorList>
    </citation>
    <scope>NUCLEOTIDE SEQUENCE [LARGE SCALE GENOMIC DNA]</scope>
</reference>
<dbReference type="AlphaFoldDB" id="A0A0G0HX30"/>
<accession>A0A0G0HX30</accession>
<gene>
    <name evidence="1" type="ORF">US65_C0005G0012</name>
</gene>